<feature type="transmembrane region" description="Helical" evidence="1">
    <location>
        <begin position="97"/>
        <end position="117"/>
    </location>
</feature>
<gene>
    <name evidence="2" type="ordered locus">MYSTI_06829</name>
</gene>
<dbReference type="KEGG" id="msd:MYSTI_06829"/>
<keyword evidence="3" id="KW-1185">Reference proteome</keyword>
<keyword evidence="1" id="KW-0812">Transmembrane</keyword>
<dbReference type="RefSeq" id="WP_015352356.1">
    <property type="nucleotide sequence ID" value="NC_020126.1"/>
</dbReference>
<protein>
    <submittedName>
        <fullName evidence="2">Uncharacterized protein</fullName>
    </submittedName>
</protein>
<dbReference type="AlphaFoldDB" id="L7UKN5"/>
<sequence length="129" mass="13859">MRRTRDAIWGGLGVLLLPSGVHAEVADKQLFPWEPAPVLATLVMCGVCLALALPRRGRLWMVAGGLSGVWALFWLQLNLLSSEVGPMLAAELSAQDAAAFRGGVVIQALAPLLMTLIGPWRRRGHPRSA</sequence>
<accession>L7UKN5</accession>
<dbReference type="HOGENOM" id="CLU_1946492_0_0_7"/>
<evidence type="ECO:0000256" key="1">
    <source>
        <dbReference type="SAM" id="Phobius"/>
    </source>
</evidence>
<keyword evidence="1" id="KW-1133">Transmembrane helix</keyword>
<evidence type="ECO:0000313" key="3">
    <source>
        <dbReference type="Proteomes" id="UP000011131"/>
    </source>
</evidence>
<keyword evidence="1" id="KW-0472">Membrane</keyword>
<name>L7UKN5_MYXSD</name>
<feature type="transmembrane region" description="Helical" evidence="1">
    <location>
        <begin position="33"/>
        <end position="52"/>
    </location>
</feature>
<organism evidence="2 3">
    <name type="scientific">Myxococcus stipitatus (strain DSM 14675 / JCM 12634 / Mx s8)</name>
    <dbReference type="NCBI Taxonomy" id="1278073"/>
    <lineage>
        <taxon>Bacteria</taxon>
        <taxon>Pseudomonadati</taxon>
        <taxon>Myxococcota</taxon>
        <taxon>Myxococcia</taxon>
        <taxon>Myxococcales</taxon>
        <taxon>Cystobacterineae</taxon>
        <taxon>Myxococcaceae</taxon>
        <taxon>Myxococcus</taxon>
    </lineage>
</organism>
<feature type="transmembrane region" description="Helical" evidence="1">
    <location>
        <begin position="59"/>
        <end position="77"/>
    </location>
</feature>
<evidence type="ECO:0000313" key="2">
    <source>
        <dbReference type="EMBL" id="AGC48102.1"/>
    </source>
</evidence>
<reference evidence="2 3" key="1">
    <citation type="journal article" date="2013" name="Genome Announc.">
        <title>Complete genome sequence of Myxococcus stipitatus strain DSM 14675, a fruiting myxobacterium.</title>
        <authorList>
            <person name="Huntley S."/>
            <person name="Kneip S."/>
            <person name="Treuner-Lange A."/>
            <person name="Sogaard-Andersen L."/>
        </authorList>
    </citation>
    <scope>NUCLEOTIDE SEQUENCE [LARGE SCALE GENOMIC DNA]</scope>
    <source>
        <strain evidence="3">DSM 14675 / JCM 12634 / Mx s8</strain>
    </source>
</reference>
<dbReference type="STRING" id="1278073.MYSTI_06829"/>
<dbReference type="PATRIC" id="fig|1278073.3.peg.6934"/>
<dbReference type="Proteomes" id="UP000011131">
    <property type="component" value="Chromosome"/>
</dbReference>
<proteinExistence type="predicted"/>
<dbReference type="OrthoDB" id="8453303at2"/>
<dbReference type="EMBL" id="CP004025">
    <property type="protein sequence ID" value="AGC48102.1"/>
    <property type="molecule type" value="Genomic_DNA"/>
</dbReference>